<organism evidence="2 3">
    <name type="scientific">Saxophila tyrrhenica</name>
    <dbReference type="NCBI Taxonomy" id="1690608"/>
    <lineage>
        <taxon>Eukaryota</taxon>
        <taxon>Fungi</taxon>
        <taxon>Dikarya</taxon>
        <taxon>Ascomycota</taxon>
        <taxon>Pezizomycotina</taxon>
        <taxon>Dothideomycetes</taxon>
        <taxon>Dothideomycetidae</taxon>
        <taxon>Mycosphaerellales</taxon>
        <taxon>Extremaceae</taxon>
        <taxon>Saxophila</taxon>
    </lineage>
</organism>
<gene>
    <name evidence="2" type="ORF">LTR77_005778</name>
</gene>
<dbReference type="Proteomes" id="UP001337655">
    <property type="component" value="Unassembled WGS sequence"/>
</dbReference>
<comment type="caution">
    <text evidence="2">The sequence shown here is derived from an EMBL/GenBank/DDBJ whole genome shotgun (WGS) entry which is preliminary data.</text>
</comment>
<keyword evidence="3" id="KW-1185">Reference proteome</keyword>
<feature type="region of interest" description="Disordered" evidence="1">
    <location>
        <begin position="1"/>
        <end position="48"/>
    </location>
</feature>
<dbReference type="AlphaFoldDB" id="A0AAV9PA73"/>
<protein>
    <submittedName>
        <fullName evidence="2">Uncharacterized protein</fullName>
    </submittedName>
</protein>
<name>A0AAV9PA73_9PEZI</name>
<dbReference type="RefSeq" id="XP_064659146.1">
    <property type="nucleotide sequence ID" value="XM_064803021.1"/>
</dbReference>
<reference evidence="2 3" key="1">
    <citation type="submission" date="2023-08" db="EMBL/GenBank/DDBJ databases">
        <title>Black Yeasts Isolated from many extreme environments.</title>
        <authorList>
            <person name="Coleine C."/>
            <person name="Stajich J.E."/>
            <person name="Selbmann L."/>
        </authorList>
    </citation>
    <scope>NUCLEOTIDE SEQUENCE [LARGE SCALE GENOMIC DNA]</scope>
    <source>
        <strain evidence="2 3">CCFEE 5935</strain>
    </source>
</reference>
<feature type="compositionally biased region" description="Basic and acidic residues" evidence="1">
    <location>
        <begin position="22"/>
        <end position="44"/>
    </location>
</feature>
<evidence type="ECO:0000256" key="1">
    <source>
        <dbReference type="SAM" id="MobiDB-lite"/>
    </source>
</evidence>
<dbReference type="GeneID" id="89927119"/>
<evidence type="ECO:0000313" key="3">
    <source>
        <dbReference type="Proteomes" id="UP001337655"/>
    </source>
</evidence>
<evidence type="ECO:0000313" key="2">
    <source>
        <dbReference type="EMBL" id="KAK5169800.1"/>
    </source>
</evidence>
<proteinExistence type="predicted"/>
<dbReference type="EMBL" id="JAVRRT010000008">
    <property type="protein sequence ID" value="KAK5169800.1"/>
    <property type="molecule type" value="Genomic_DNA"/>
</dbReference>
<sequence>MAGAMKRKLGDDDDGPPAWSDQQREADYPRSKRPHTAIEPRDTTESESPLMKLLGELRNGIFELALLSNNTTGMLTINGRVRVTKRDPKRALSCRPWREPALLRTSKQIRHEAISIYYLGHHLDVRTRSNEIDKPNLWLRRIVEQLGGRCPSFHLRVVSCTWDDVAAWLHLAKFAYESSGWKIDLGEMAARYRHILFTVADGNRYYQSALSEVVELGLTSGKLGLSAEKLEEEFYFWAQTAAMSLSKGHGRKRLFASPPGSELKDANLEFMPKRRVAPGYLADEFEQVPFIADEAGNVYSA</sequence>
<accession>A0AAV9PA73</accession>